<dbReference type="AlphaFoldDB" id="A0A6L2MHH9"/>
<accession>A0A6L2MHH9</accession>
<reference evidence="2" key="1">
    <citation type="journal article" date="2019" name="Sci. Rep.">
        <title>Draft genome of Tanacetum cinerariifolium, the natural source of mosquito coil.</title>
        <authorList>
            <person name="Yamashiro T."/>
            <person name="Shiraishi A."/>
            <person name="Satake H."/>
            <person name="Nakayama K."/>
        </authorList>
    </citation>
    <scope>NUCLEOTIDE SEQUENCE</scope>
</reference>
<name>A0A6L2MHH9_TANCI</name>
<evidence type="ECO:0000256" key="1">
    <source>
        <dbReference type="SAM" id="Coils"/>
    </source>
</evidence>
<dbReference type="PANTHER" id="PTHR33067">
    <property type="entry name" value="RNA-DIRECTED DNA POLYMERASE-RELATED"/>
    <property type="match status" value="1"/>
</dbReference>
<feature type="coiled-coil region" evidence="1">
    <location>
        <begin position="8"/>
        <end position="42"/>
    </location>
</feature>
<protein>
    <recommendedName>
        <fullName evidence="3">Reverse transcriptase domain-containing protein</fullName>
    </recommendedName>
</protein>
<keyword evidence="1" id="KW-0175">Coiled coil</keyword>
<evidence type="ECO:0000313" key="2">
    <source>
        <dbReference type="EMBL" id="GEU73406.1"/>
    </source>
</evidence>
<dbReference type="InterPro" id="IPR021109">
    <property type="entry name" value="Peptidase_aspartic_dom_sf"/>
</dbReference>
<gene>
    <name evidence="2" type="ORF">Tci_045384</name>
</gene>
<dbReference type="EMBL" id="BKCJ010006683">
    <property type="protein sequence ID" value="GEU73406.1"/>
    <property type="molecule type" value="Genomic_DNA"/>
</dbReference>
<evidence type="ECO:0008006" key="3">
    <source>
        <dbReference type="Google" id="ProtNLM"/>
    </source>
</evidence>
<comment type="caution">
    <text evidence="2">The sequence shown here is derived from an EMBL/GenBank/DDBJ whole genome shotgun (WGS) entry which is preliminary data.</text>
</comment>
<sequence>MRIDLTMLEEMKETDTMLDAMVENLEEKLDEVLMGRARLNSDDYDEEVKMRIVEHGLPKKMCDPCNFVLLVKVNGTIKMNALADTRASVSVLPYLLMNLGLGDPKLYNSNLTMADNTQAKAIGEVKNVRIQIEYQAYLVDFLILDIQVDKELPLLLGCPFFRTCGVVIDMGRGTLCINDGVIRHTYFPKPRAKGYLDNFAQEEEDDWLNCFDVGRDEDEHGLGNEGYRTYKKIEGDGDWHAKLEVTTPSGLKFTRMFKTKKTNRKLFGKFISKDSQGSTQGSSLNPLIANFEKRNKHGTIGYHLQQVKNTNLKWRELPSAERHAYCERLYKLQGYLNNEEVAKCLKPIDCETWTAKMLANKLDEGTHSLIQTEQEAPQPGLYFGGDHYGAHGDIYHAGPIVPNSGYEIGGSSAGCRGDDFDLIVDSKDCVESDDDEMRD</sequence>
<dbReference type="PANTHER" id="PTHR33067:SF9">
    <property type="entry name" value="RNA-DIRECTED DNA POLYMERASE"/>
    <property type="match status" value="1"/>
</dbReference>
<organism evidence="2">
    <name type="scientific">Tanacetum cinerariifolium</name>
    <name type="common">Dalmatian daisy</name>
    <name type="synonym">Chrysanthemum cinerariifolium</name>
    <dbReference type="NCBI Taxonomy" id="118510"/>
    <lineage>
        <taxon>Eukaryota</taxon>
        <taxon>Viridiplantae</taxon>
        <taxon>Streptophyta</taxon>
        <taxon>Embryophyta</taxon>
        <taxon>Tracheophyta</taxon>
        <taxon>Spermatophyta</taxon>
        <taxon>Magnoliopsida</taxon>
        <taxon>eudicotyledons</taxon>
        <taxon>Gunneridae</taxon>
        <taxon>Pentapetalae</taxon>
        <taxon>asterids</taxon>
        <taxon>campanulids</taxon>
        <taxon>Asterales</taxon>
        <taxon>Asteraceae</taxon>
        <taxon>Asteroideae</taxon>
        <taxon>Anthemideae</taxon>
        <taxon>Anthemidinae</taxon>
        <taxon>Tanacetum</taxon>
    </lineage>
</organism>
<dbReference type="CDD" id="cd00303">
    <property type="entry name" value="retropepsin_like"/>
    <property type="match status" value="1"/>
</dbReference>
<proteinExistence type="predicted"/>
<dbReference type="Gene3D" id="2.40.70.10">
    <property type="entry name" value="Acid Proteases"/>
    <property type="match status" value="1"/>
</dbReference>